<dbReference type="Gene3D" id="2.40.33.20">
    <property type="entry name" value="PK beta-barrel domain-like"/>
    <property type="match status" value="1"/>
</dbReference>
<gene>
    <name evidence="3" type="ORF">ALECFALPRED_006452</name>
</gene>
<dbReference type="Proteomes" id="UP000664203">
    <property type="component" value="Unassembled WGS sequence"/>
</dbReference>
<organism evidence="3 4">
    <name type="scientific">Alectoria fallacina</name>
    <dbReference type="NCBI Taxonomy" id="1903189"/>
    <lineage>
        <taxon>Eukaryota</taxon>
        <taxon>Fungi</taxon>
        <taxon>Dikarya</taxon>
        <taxon>Ascomycota</taxon>
        <taxon>Pezizomycotina</taxon>
        <taxon>Lecanoromycetes</taxon>
        <taxon>OSLEUM clade</taxon>
        <taxon>Lecanoromycetidae</taxon>
        <taxon>Lecanorales</taxon>
        <taxon>Lecanorineae</taxon>
        <taxon>Parmeliaceae</taxon>
        <taxon>Alectoria</taxon>
    </lineage>
</organism>
<accession>A0A8H3IE44</accession>
<protein>
    <recommendedName>
        <fullName evidence="2">MOSC domain-containing protein</fullName>
    </recommendedName>
</protein>
<dbReference type="EMBL" id="CAJPDR010000041">
    <property type="protein sequence ID" value="CAF9910284.1"/>
    <property type="molecule type" value="Genomic_DNA"/>
</dbReference>
<feature type="transmembrane region" description="Helical" evidence="1">
    <location>
        <begin position="127"/>
        <end position="148"/>
    </location>
</feature>
<feature type="transmembrane region" description="Helical" evidence="1">
    <location>
        <begin position="169"/>
        <end position="191"/>
    </location>
</feature>
<evidence type="ECO:0000259" key="2">
    <source>
        <dbReference type="PROSITE" id="PS51340"/>
    </source>
</evidence>
<sequence length="299" mass="33503">MSVLGVHLSPEHGFSKTSQPSITLLKGLGVEGDCHLGKTTQHLWRLKDHASEPNLRQVHLIQSELFDEPDFHGEDGVRIQPGQMGENVTTTGIDLLALSCGTKLRFVDKRHTQAAYDNRNLRVLHQYSFVFFKYLAISLLQEAVFMSMGYRASWYRILLAISGSMNESLFVYMVGFWPIVVFGALLVSLGIDSSLHSIVLGTMACLNLVLLSFLLYTRKNHLGEHAVIIVTGLRHPCKKVEKFRPGLQEKCVARGGEKNMILKRKAGVMAVITRGGTVKPDMTIIVEPTFWFKELPVLR</sequence>
<dbReference type="InterPro" id="IPR011037">
    <property type="entry name" value="Pyrv_Knase-like_insert_dom_sf"/>
</dbReference>
<evidence type="ECO:0000256" key="1">
    <source>
        <dbReference type="SAM" id="Phobius"/>
    </source>
</evidence>
<proteinExistence type="predicted"/>
<feature type="domain" description="MOSC" evidence="2">
    <location>
        <begin position="17"/>
        <end position="287"/>
    </location>
</feature>
<evidence type="ECO:0000313" key="4">
    <source>
        <dbReference type="Proteomes" id="UP000664203"/>
    </source>
</evidence>
<dbReference type="OrthoDB" id="14384at2759"/>
<dbReference type="AlphaFoldDB" id="A0A8H3IE44"/>
<dbReference type="GO" id="GO:0030170">
    <property type="term" value="F:pyridoxal phosphate binding"/>
    <property type="evidence" value="ECO:0007669"/>
    <property type="project" value="InterPro"/>
</dbReference>
<dbReference type="SUPFAM" id="SSF50800">
    <property type="entry name" value="PK beta-barrel domain-like"/>
    <property type="match status" value="2"/>
</dbReference>
<dbReference type="InterPro" id="IPR005302">
    <property type="entry name" value="MoCF_Sase_C"/>
</dbReference>
<dbReference type="PROSITE" id="PS51340">
    <property type="entry name" value="MOSC"/>
    <property type="match status" value="1"/>
</dbReference>
<dbReference type="PANTHER" id="PTHR36930">
    <property type="entry name" value="METAL-SULFUR CLUSTER BIOSYNTHESIS PROTEINS YUAD-RELATED"/>
    <property type="match status" value="1"/>
</dbReference>
<keyword evidence="1" id="KW-0812">Transmembrane</keyword>
<keyword evidence="1" id="KW-1133">Transmembrane helix</keyword>
<dbReference type="PANTHER" id="PTHR36930:SF1">
    <property type="entry name" value="MOSC DOMAIN-CONTAINING PROTEIN"/>
    <property type="match status" value="1"/>
</dbReference>
<dbReference type="InterPro" id="IPR052716">
    <property type="entry name" value="MOSC_domain"/>
</dbReference>
<dbReference type="GO" id="GO:0003824">
    <property type="term" value="F:catalytic activity"/>
    <property type="evidence" value="ECO:0007669"/>
    <property type="project" value="InterPro"/>
</dbReference>
<reference evidence="3" key="1">
    <citation type="submission" date="2021-03" db="EMBL/GenBank/DDBJ databases">
        <authorList>
            <person name="Tagirdzhanova G."/>
        </authorList>
    </citation>
    <scope>NUCLEOTIDE SEQUENCE</scope>
</reference>
<keyword evidence="1" id="KW-0472">Membrane</keyword>
<comment type="caution">
    <text evidence="3">The sequence shown here is derived from an EMBL/GenBank/DDBJ whole genome shotgun (WGS) entry which is preliminary data.</text>
</comment>
<evidence type="ECO:0000313" key="3">
    <source>
        <dbReference type="EMBL" id="CAF9910284.1"/>
    </source>
</evidence>
<dbReference type="GO" id="GO:0030151">
    <property type="term" value="F:molybdenum ion binding"/>
    <property type="evidence" value="ECO:0007669"/>
    <property type="project" value="InterPro"/>
</dbReference>
<keyword evidence="4" id="KW-1185">Reference proteome</keyword>
<name>A0A8H3IE44_9LECA</name>
<feature type="transmembrane region" description="Helical" evidence="1">
    <location>
        <begin position="197"/>
        <end position="216"/>
    </location>
</feature>